<organism evidence="17 18">
    <name type="scientific">Daphnia sinensis</name>
    <dbReference type="NCBI Taxonomy" id="1820382"/>
    <lineage>
        <taxon>Eukaryota</taxon>
        <taxon>Metazoa</taxon>
        <taxon>Ecdysozoa</taxon>
        <taxon>Arthropoda</taxon>
        <taxon>Crustacea</taxon>
        <taxon>Branchiopoda</taxon>
        <taxon>Diplostraca</taxon>
        <taxon>Cladocera</taxon>
        <taxon>Anomopoda</taxon>
        <taxon>Daphniidae</taxon>
        <taxon>Daphnia</taxon>
        <taxon>Daphnia similis group</taxon>
    </lineage>
</organism>
<evidence type="ECO:0000256" key="10">
    <source>
        <dbReference type="ARBA" id="ARBA00023065"/>
    </source>
</evidence>
<protein>
    <recommendedName>
        <fullName evidence="13">Sodium/hydrogen exchanger</fullName>
    </recommendedName>
</protein>
<feature type="domain" description="Cation/H+ exchanger transmembrane" evidence="16">
    <location>
        <begin position="72"/>
        <end position="537"/>
    </location>
</feature>
<evidence type="ECO:0000256" key="13">
    <source>
        <dbReference type="RuleBase" id="RU003722"/>
    </source>
</evidence>
<dbReference type="GO" id="GO:0051453">
    <property type="term" value="P:regulation of intracellular pH"/>
    <property type="evidence" value="ECO:0007669"/>
    <property type="project" value="TreeGrafter"/>
</dbReference>
<feature type="transmembrane region" description="Helical" evidence="15">
    <location>
        <begin position="92"/>
        <end position="109"/>
    </location>
</feature>
<feature type="transmembrane region" description="Helical" evidence="15">
    <location>
        <begin position="320"/>
        <end position="350"/>
    </location>
</feature>
<evidence type="ECO:0000256" key="1">
    <source>
        <dbReference type="ARBA" id="ARBA00004195"/>
    </source>
</evidence>
<keyword evidence="11 15" id="KW-0472">Membrane</keyword>
<dbReference type="GO" id="GO:0098719">
    <property type="term" value="P:sodium ion import across plasma membrane"/>
    <property type="evidence" value="ECO:0007669"/>
    <property type="project" value="TreeGrafter"/>
</dbReference>
<dbReference type="InterPro" id="IPR018422">
    <property type="entry name" value="Cation/H_exchanger_CPA1"/>
</dbReference>
<feature type="transmembrane region" description="Helical" evidence="15">
    <location>
        <begin position="60"/>
        <end position="80"/>
    </location>
</feature>
<keyword evidence="13" id="KW-0050">Antiport</keyword>
<dbReference type="Gene3D" id="6.10.140.1330">
    <property type="match status" value="1"/>
</dbReference>
<evidence type="ECO:0000256" key="7">
    <source>
        <dbReference type="ARBA" id="ARBA00022753"/>
    </source>
</evidence>
<evidence type="ECO:0000256" key="14">
    <source>
        <dbReference type="SAM" id="MobiDB-lite"/>
    </source>
</evidence>
<accession>A0AAD5L2T5</accession>
<dbReference type="InterPro" id="IPR004709">
    <property type="entry name" value="NaH_exchanger"/>
</dbReference>
<dbReference type="AlphaFoldDB" id="A0AAD5L2T5"/>
<feature type="transmembrane region" description="Helical" evidence="15">
    <location>
        <begin position="216"/>
        <end position="242"/>
    </location>
</feature>
<dbReference type="EMBL" id="WJBH02000001">
    <property type="protein sequence ID" value="KAI9565491.1"/>
    <property type="molecule type" value="Genomic_DNA"/>
</dbReference>
<dbReference type="PANTHER" id="PTHR10110:SF187">
    <property type="entry name" value="SODIUM_HYDROGEN EXCHANGER"/>
    <property type="match status" value="1"/>
</dbReference>
<comment type="subcellular location">
    <subcellularLocation>
        <location evidence="2">Cell membrane</location>
        <topology evidence="2">Multi-pass membrane protein</topology>
    </subcellularLocation>
    <subcellularLocation>
        <location evidence="1">Recycling endosome membrane</location>
        <topology evidence="1">Multi-pass membrane protein</topology>
    </subcellularLocation>
</comment>
<keyword evidence="6 13" id="KW-0812">Transmembrane</keyword>
<dbReference type="PRINTS" id="PR01088">
    <property type="entry name" value="NAHEXCHNGR6"/>
</dbReference>
<dbReference type="InterPro" id="IPR006153">
    <property type="entry name" value="Cation/H_exchanger_TM"/>
</dbReference>
<evidence type="ECO:0000313" key="18">
    <source>
        <dbReference type="Proteomes" id="UP000820818"/>
    </source>
</evidence>
<comment type="similarity">
    <text evidence="3 13">Belongs to the monovalent cation:proton antiporter 1 (CPA1) transporter (TC 2.A.36) family.</text>
</comment>
<keyword evidence="5" id="KW-1003">Cell membrane</keyword>
<feature type="region of interest" description="Disordered" evidence="14">
    <location>
        <begin position="550"/>
        <end position="591"/>
    </location>
</feature>
<evidence type="ECO:0000256" key="12">
    <source>
        <dbReference type="ARBA" id="ARBA00023201"/>
    </source>
</evidence>
<keyword evidence="10 13" id="KW-0406">Ion transport</keyword>
<evidence type="ECO:0000313" key="17">
    <source>
        <dbReference type="EMBL" id="KAI9565491.1"/>
    </source>
</evidence>
<dbReference type="Proteomes" id="UP000820818">
    <property type="component" value="Linkage Group LG1"/>
</dbReference>
<name>A0AAD5L2T5_9CRUS</name>
<evidence type="ECO:0000256" key="11">
    <source>
        <dbReference type="ARBA" id="ARBA00023136"/>
    </source>
</evidence>
<dbReference type="Pfam" id="PF00999">
    <property type="entry name" value="Na_H_Exchanger"/>
    <property type="match status" value="1"/>
</dbReference>
<evidence type="ECO:0000259" key="16">
    <source>
        <dbReference type="Pfam" id="PF00999"/>
    </source>
</evidence>
<dbReference type="GO" id="GO:0015385">
    <property type="term" value="F:sodium:proton antiporter activity"/>
    <property type="evidence" value="ECO:0007669"/>
    <property type="project" value="InterPro"/>
</dbReference>
<evidence type="ECO:0000256" key="3">
    <source>
        <dbReference type="ARBA" id="ARBA00007367"/>
    </source>
</evidence>
<gene>
    <name evidence="17" type="ORF">GHT06_009283</name>
</gene>
<feature type="transmembrane region" description="Helical" evidence="15">
    <location>
        <begin position="419"/>
        <end position="439"/>
    </location>
</feature>
<dbReference type="GO" id="GO:0015386">
    <property type="term" value="F:potassium:proton antiporter activity"/>
    <property type="evidence" value="ECO:0007669"/>
    <property type="project" value="TreeGrafter"/>
</dbReference>
<evidence type="ECO:0000256" key="2">
    <source>
        <dbReference type="ARBA" id="ARBA00004651"/>
    </source>
</evidence>
<proteinExistence type="inferred from homology"/>
<keyword evidence="8 15" id="KW-1133">Transmembrane helix</keyword>
<keyword evidence="12 13" id="KW-0739">Sodium transport</keyword>
<dbReference type="NCBIfam" id="TIGR00840">
    <property type="entry name" value="b_cpa1"/>
    <property type="match status" value="1"/>
</dbReference>
<dbReference type="GO" id="GO:0005886">
    <property type="term" value="C:plasma membrane"/>
    <property type="evidence" value="ECO:0007669"/>
    <property type="project" value="UniProtKB-SubCell"/>
</dbReference>
<feature type="transmembrane region" description="Helical" evidence="15">
    <location>
        <begin position="514"/>
        <end position="536"/>
    </location>
</feature>
<feature type="transmembrane region" description="Helical" evidence="15">
    <location>
        <begin position="254"/>
        <end position="273"/>
    </location>
</feature>
<reference evidence="17 18" key="1">
    <citation type="submission" date="2022-05" db="EMBL/GenBank/DDBJ databases">
        <title>A multi-omics perspective on studying reproductive biology in Daphnia sinensis.</title>
        <authorList>
            <person name="Jia J."/>
        </authorList>
    </citation>
    <scope>NUCLEOTIDE SEQUENCE [LARGE SCALE GENOMIC DNA]</scope>
    <source>
        <strain evidence="17 18">WSL</strain>
    </source>
</reference>
<feature type="transmembrane region" description="Helical" evidence="15">
    <location>
        <begin position="187"/>
        <end position="204"/>
    </location>
</feature>
<keyword evidence="7" id="KW-0967">Endosome</keyword>
<evidence type="ECO:0000256" key="5">
    <source>
        <dbReference type="ARBA" id="ARBA00022475"/>
    </source>
</evidence>
<evidence type="ECO:0000256" key="8">
    <source>
        <dbReference type="ARBA" id="ARBA00022989"/>
    </source>
</evidence>
<comment type="caution">
    <text evidence="17">The sequence shown here is derived from an EMBL/GenBank/DDBJ whole genome shotgun (WGS) entry which is preliminary data.</text>
</comment>
<evidence type="ECO:0000256" key="9">
    <source>
        <dbReference type="ARBA" id="ARBA00023053"/>
    </source>
</evidence>
<evidence type="ECO:0000256" key="4">
    <source>
        <dbReference type="ARBA" id="ARBA00022448"/>
    </source>
</evidence>
<evidence type="ECO:0000256" key="6">
    <source>
        <dbReference type="ARBA" id="ARBA00022692"/>
    </source>
</evidence>
<dbReference type="PANTHER" id="PTHR10110">
    <property type="entry name" value="SODIUM/HYDROGEN EXCHANGER"/>
    <property type="match status" value="1"/>
</dbReference>
<keyword evidence="9" id="KW-0915">Sodium</keyword>
<keyword evidence="18" id="KW-1185">Reference proteome</keyword>
<dbReference type="GO" id="GO:0055038">
    <property type="term" value="C:recycling endosome membrane"/>
    <property type="evidence" value="ECO:0007669"/>
    <property type="project" value="UniProtKB-SubCell"/>
</dbReference>
<dbReference type="PRINTS" id="PR01084">
    <property type="entry name" value="NAHEXCHNGR"/>
</dbReference>
<feature type="transmembrane region" description="Helical" evidence="15">
    <location>
        <begin position="446"/>
        <end position="465"/>
    </location>
</feature>
<sequence>MKRMSNISLSKYGIQKKPFILVPLLLSSYLLHLGFCQELMSGTPDSEYDEKALNTHRLDNLNLLLYTFLLILTVVTIWMFKHRRLRFLHETGLAVIYGLVVGAIIRYTGPTPEVRVLPVVPSFGTHYNHSVPPDVLWLQLSKRIIERPSKTSATYLNNHTFVYTFKGEIDNTSLNEIDQKATFDPEVFFNLLLPPIIFHAAYSLKRKYFFKNLGAIFTFAFVGTTVTAFVTGSLIWGFIQIFPYLAKDFSFLDTLYFGAVISATDPVTILAIFSELHVDVNLYALVFGESVLNDAIAIVLTRAIQSYAEKYNPNHGGFEMVAFFQAVGEFLLIFTSSLVLGSTLGIATALLTKFTRIRDFPLLETCLFVLMSYTTFLIAEATDLTGIVSVLFCGMCQAHYTYNNLSDDSRVRTKSLFELLNFLAENFIFSYIGVSMFTFPKHHFDVAFICISFIAVALGRAANIYPLSFLLNFGRKPKISRNFQHVLFFSGLRGAMAFALAIRNTMSKSRQTFLTTTSLIVIGSVIFVGGSVTPLLTCFGIPVGVDEDPDHAALPGTPHRTYGSILQQTPGGNAIDGTATEPPRPSTQSEKSWLARIWGGFDTKYMKPLLTHSKPTLIDTLPPCCLPVARMLTTSEQLHLGNGGQGHSDSDIELCIDDTDSVRSGPRAFASTQPGFQRVYFVNDRKMAMDDEERHLFYPIVSPEALTGDSLGKQLPGSSV</sequence>
<dbReference type="InterPro" id="IPR002090">
    <property type="entry name" value="NHE-6/7/9"/>
</dbReference>
<evidence type="ECO:0000256" key="15">
    <source>
        <dbReference type="SAM" id="Phobius"/>
    </source>
</evidence>
<keyword evidence="4 13" id="KW-0813">Transport</keyword>